<protein>
    <submittedName>
        <fullName evidence="3">Polymer-forming cytoskeletal protein</fullName>
    </submittedName>
</protein>
<evidence type="ECO:0000256" key="1">
    <source>
        <dbReference type="ARBA" id="ARBA00044755"/>
    </source>
</evidence>
<reference evidence="3" key="1">
    <citation type="submission" date="2018-10" db="EMBL/GenBank/DDBJ databases">
        <title>Iterative Subtractive Binning of Freshwater Chronoseries Metagenomes Recovers Nearly Complete Genomes from over Four Hundred Novel Species.</title>
        <authorList>
            <person name="Rodriguez-R L.M."/>
            <person name="Tsementzi D."/>
            <person name="Luo C."/>
            <person name="Konstantinidis K.T."/>
        </authorList>
    </citation>
    <scope>NUCLEOTIDE SEQUENCE</scope>
    <source>
        <strain evidence="3">WB7_6_001</strain>
    </source>
</reference>
<feature type="region of interest" description="Disordered" evidence="2">
    <location>
        <begin position="114"/>
        <end position="138"/>
    </location>
</feature>
<dbReference type="Proteomes" id="UP000713222">
    <property type="component" value="Unassembled WGS sequence"/>
</dbReference>
<comment type="caution">
    <text evidence="3">The sequence shown here is derived from an EMBL/GenBank/DDBJ whole genome shotgun (WGS) entry which is preliminary data.</text>
</comment>
<organism evidence="3 4">
    <name type="scientific">Candidatus Fonsibacter lacus</name>
    <dbReference type="NCBI Taxonomy" id="2576439"/>
    <lineage>
        <taxon>Bacteria</taxon>
        <taxon>Pseudomonadati</taxon>
        <taxon>Pseudomonadota</taxon>
        <taxon>Alphaproteobacteria</taxon>
        <taxon>Candidatus Pelagibacterales</taxon>
        <taxon>Candidatus Pelagibacterales incertae sedis</taxon>
        <taxon>Candidatus Fonsibacter</taxon>
    </lineage>
</organism>
<dbReference type="Pfam" id="PF04519">
    <property type="entry name" value="Bactofilin"/>
    <property type="match status" value="1"/>
</dbReference>
<proteinExistence type="inferred from homology"/>
<feature type="compositionally biased region" description="Basic and acidic residues" evidence="2">
    <location>
        <begin position="121"/>
        <end position="138"/>
    </location>
</feature>
<dbReference type="PANTHER" id="PTHR35024">
    <property type="entry name" value="HYPOTHETICAL CYTOSOLIC PROTEIN"/>
    <property type="match status" value="1"/>
</dbReference>
<evidence type="ECO:0000313" key="3">
    <source>
        <dbReference type="EMBL" id="NBN88483.1"/>
    </source>
</evidence>
<dbReference type="EMBL" id="RGET01000140">
    <property type="protein sequence ID" value="NBN88483.1"/>
    <property type="molecule type" value="Genomic_DNA"/>
</dbReference>
<gene>
    <name evidence="3" type="ORF">EBV32_05310</name>
</gene>
<accession>A0A964UZ73</accession>
<comment type="similarity">
    <text evidence="1">Belongs to the bactofilin family.</text>
</comment>
<dbReference type="InterPro" id="IPR007607">
    <property type="entry name" value="BacA/B"/>
</dbReference>
<dbReference type="PANTHER" id="PTHR35024:SF4">
    <property type="entry name" value="POLYMER-FORMING CYTOSKELETAL PROTEIN"/>
    <property type="match status" value="1"/>
</dbReference>
<evidence type="ECO:0000256" key="2">
    <source>
        <dbReference type="SAM" id="MobiDB-lite"/>
    </source>
</evidence>
<dbReference type="AlphaFoldDB" id="A0A964UZ73"/>
<name>A0A964UZ73_9PROT</name>
<sequence>MFFKSDKKSQNQIDGFSHLGENLRFEGEIDCKGEIEIAGKVKGNIKAKKLRILETGSVKGLVQTDEVEVLGHMIGNIESQNIYIGNKGVIRGNIHFENNLTVLEGADISGHVQKNKKEKAKRSDTDKVKYLEDNRAAS</sequence>
<evidence type="ECO:0000313" key="4">
    <source>
        <dbReference type="Proteomes" id="UP000713222"/>
    </source>
</evidence>